<accession>C7TNZ3</accession>
<proteinExistence type="evidence at transcript level"/>
<evidence type="ECO:0000313" key="1">
    <source>
        <dbReference type="EMBL" id="CAR63736.1"/>
    </source>
</evidence>
<feature type="non-terminal residue" evidence="1">
    <location>
        <position position="1"/>
    </location>
</feature>
<reference evidence="1" key="2">
    <citation type="journal article" date="2009" name="BMC Mol. Biol.">
        <title>Preliminary molecular characterization of the human pathogen Angiostrongylus cantonensis.</title>
        <authorList>
            <person name="He H."/>
            <person name="Cheng M."/>
            <person name="Yang X."/>
            <person name="Meng J."/>
            <person name="He A."/>
            <person name="Zheng X."/>
            <person name="Li Z."/>
            <person name="Guo P."/>
            <person name="Pan Z."/>
            <person name="Zhan X."/>
        </authorList>
    </citation>
    <scope>NUCLEOTIDE SEQUENCE</scope>
</reference>
<dbReference type="EMBL" id="FM207875">
    <property type="protein sequence ID" value="CAR63736.1"/>
    <property type="molecule type" value="mRNA"/>
</dbReference>
<sequence>GRREPYATLSGCSSSGGGQVKKAALKKAIQLRLCCMCVIVWK</sequence>
<protein>
    <submittedName>
        <fullName evidence="1">Uncharacterized protein</fullName>
    </submittedName>
</protein>
<dbReference type="AlphaFoldDB" id="C7TNZ3"/>
<organism evidence="1">
    <name type="scientific">Angiostrongylus cantonensis</name>
    <name type="common">Rat lungworm</name>
    <dbReference type="NCBI Taxonomy" id="6313"/>
    <lineage>
        <taxon>Eukaryota</taxon>
        <taxon>Metazoa</taxon>
        <taxon>Ecdysozoa</taxon>
        <taxon>Nematoda</taxon>
        <taxon>Chromadorea</taxon>
        <taxon>Rhabditida</taxon>
        <taxon>Rhabditina</taxon>
        <taxon>Rhabditomorpha</taxon>
        <taxon>Strongyloidea</taxon>
        <taxon>Metastrongylidae</taxon>
        <taxon>Angiostrongylus</taxon>
    </lineage>
</organism>
<reference evidence="1" key="1">
    <citation type="submission" date="2008-08" db="EMBL/GenBank/DDBJ databases">
        <authorList>
            <person name="Zhan X.M."/>
        </authorList>
    </citation>
    <scope>NUCLEOTIDE SEQUENCE</scope>
</reference>
<name>C7TNZ3_ANGCA</name>